<feature type="compositionally biased region" description="Acidic residues" evidence="1">
    <location>
        <begin position="348"/>
        <end position="359"/>
    </location>
</feature>
<evidence type="ECO:0000313" key="3">
    <source>
        <dbReference type="EMBL" id="MBC1175716.1"/>
    </source>
</evidence>
<dbReference type="EMBL" id="AJWK01007159">
    <property type="status" value="NOT_ANNOTATED_CDS"/>
    <property type="molecule type" value="Genomic_DNA"/>
</dbReference>
<dbReference type="VEuPathDB" id="VectorBase:LLOJ002184"/>
<dbReference type="Gene3D" id="3.40.630.30">
    <property type="match status" value="1"/>
</dbReference>
<accession>A0A1B0CCW6</accession>
<reference evidence="4" key="3">
    <citation type="submission" date="2020-05" db="UniProtKB">
        <authorList>
            <consortium name="EnsemblMetazoa"/>
        </authorList>
    </citation>
    <scope>IDENTIFICATION</scope>
    <source>
        <strain evidence="4">Jacobina</strain>
    </source>
</reference>
<dbReference type="EMBL" id="GITU01007013">
    <property type="protein sequence ID" value="MBC1175716.1"/>
    <property type="molecule type" value="Transcribed_RNA"/>
</dbReference>
<sequence length="644" mass="75092">MMQRLQNTSQDFGMVSNFQNPDICIKCHQNVVNTEHLKCKRCERNIHRLCLALGTPGDLHGDVFFEMICSQCNLPSRKEVFTRKKLPWIMVIVLVIYNLSIKSPGLGNHGYYHYRIHIANFVYKNWTHLFAPEFKRKKNWVGSVAGTLSHFNRVYFLSGSEELGSNGWWKLIKNDTPLAFFNEYEESQKQRQFFMRQAASATSTLHQAPDSDPVQQEVPMVIKKEEEEELEVPQKKIKIEEESIEDFLKPIVDSLSPLDIPDIPTSAENFFFTWDDMATNLKDEISVTKEEFSNPHVDVEKIVREEKQMLSESEEEELPAKDSKYPYTAPKSLFRVSSKRRESLTEEPNTDETTEMMSEYEEGELLRKLREAIRMNSSGNIPEDIRRFYRKLAVREEKRKLLKPLYNIDLFPKPDKSRRPGEILDRFHQLTCIAKSAEDATFSARLVGNVQQELFQSPHTERILQPYIYRDTVSMPPWVKVMCELQYTVNGGKLPSRASIDYSYVRPHHIPAVNSLLQRLFWPGIDMSESLMYPDFSVIALYRQLIVGCAFLVPDVSHNEAYISFMAVRPGWQKAGIGSFMLYHLTQTCSEKDITLHVSATNTAVFLYQKFGFKIEEIILDFYEKYLPWESKESRHAFFLRLRR</sequence>
<dbReference type="SUPFAM" id="SSF55729">
    <property type="entry name" value="Acyl-CoA N-acyltransferases (Nat)"/>
    <property type="match status" value="1"/>
</dbReference>
<reference evidence="5" key="1">
    <citation type="submission" date="2012-05" db="EMBL/GenBank/DDBJ databases">
        <title>Whole Genome Assembly of Lutzomyia longipalpis.</title>
        <authorList>
            <person name="Richards S."/>
            <person name="Qu C."/>
            <person name="Dillon R."/>
            <person name="Worley K."/>
            <person name="Scherer S."/>
            <person name="Batterton M."/>
            <person name="Taylor A."/>
            <person name="Hawes A."/>
            <person name="Hernandez B."/>
            <person name="Kovar C."/>
            <person name="Mandapat C."/>
            <person name="Pham C."/>
            <person name="Qu C."/>
            <person name="Jing C."/>
            <person name="Bess C."/>
            <person name="Bandaranaike D."/>
            <person name="Ngo D."/>
            <person name="Ongeri F."/>
            <person name="Arias F."/>
            <person name="Lara F."/>
            <person name="Weissenberger G."/>
            <person name="Kamau G."/>
            <person name="Han H."/>
            <person name="Shen H."/>
            <person name="Dinh H."/>
            <person name="Khalil I."/>
            <person name="Jones J."/>
            <person name="Shafer J."/>
            <person name="Jayaseelan J."/>
            <person name="Quiroz J."/>
            <person name="Blankenburg K."/>
            <person name="Nguyen L."/>
            <person name="Jackson L."/>
            <person name="Francisco L."/>
            <person name="Tang L.-Y."/>
            <person name="Pu L.-L."/>
            <person name="Perales L."/>
            <person name="Lorensuhewa L."/>
            <person name="Munidasa M."/>
            <person name="Coyle M."/>
            <person name="Taylor M."/>
            <person name="Puazo M."/>
            <person name="Firestine M."/>
            <person name="Scheel M."/>
            <person name="Javaid M."/>
            <person name="Wang M."/>
            <person name="Li M."/>
            <person name="Tabassum N."/>
            <person name="Saada N."/>
            <person name="Osuji N."/>
            <person name="Aqrawi P."/>
            <person name="Fu Q."/>
            <person name="Thornton R."/>
            <person name="Raj R."/>
            <person name="Goodspeed R."/>
            <person name="Mata R."/>
            <person name="Najjar R."/>
            <person name="Gubbala S."/>
            <person name="Lee S."/>
            <person name="Denson S."/>
            <person name="Patil S."/>
            <person name="Macmil S."/>
            <person name="Qi S."/>
            <person name="Matskevitch T."/>
            <person name="Palculict T."/>
            <person name="Mathew T."/>
            <person name="Vee V."/>
            <person name="Velamala V."/>
            <person name="Korchina V."/>
            <person name="Cai W."/>
            <person name="Liu W."/>
            <person name="Dai W."/>
            <person name="Zou X."/>
            <person name="Zhu Y."/>
            <person name="Zhang Y."/>
            <person name="Wu Y.-Q."/>
            <person name="Xin Y."/>
            <person name="Nazarath L."/>
            <person name="Kovar C."/>
            <person name="Han Y."/>
            <person name="Muzny D."/>
            <person name="Gibbs R."/>
        </authorList>
    </citation>
    <scope>NUCLEOTIDE SEQUENCE [LARGE SCALE GENOMIC DNA]</scope>
    <source>
        <strain evidence="5">Jacobina</strain>
    </source>
</reference>
<dbReference type="PROSITE" id="PS51186">
    <property type="entry name" value="GNAT"/>
    <property type="match status" value="1"/>
</dbReference>
<dbReference type="GO" id="GO:0004402">
    <property type="term" value="F:histone acetyltransferase activity"/>
    <property type="evidence" value="ECO:0007669"/>
    <property type="project" value="TreeGrafter"/>
</dbReference>
<feature type="region of interest" description="Disordered" evidence="1">
    <location>
        <begin position="338"/>
        <end position="359"/>
    </location>
</feature>
<dbReference type="EnsemblMetazoa" id="LLOJ002184-RA">
    <property type="protein sequence ID" value="LLOJ002184-PA"/>
    <property type="gene ID" value="LLOJ002184"/>
</dbReference>
<feature type="domain" description="N-acetyltransferase" evidence="2">
    <location>
        <begin position="500"/>
        <end position="644"/>
    </location>
</feature>
<dbReference type="FunFam" id="3.40.630.30:FF:000013">
    <property type="entry name" value="cysteine-rich protein 2-binding protein-like"/>
    <property type="match status" value="1"/>
</dbReference>
<evidence type="ECO:0000313" key="4">
    <source>
        <dbReference type="EnsemblMetazoa" id="LLOJ002184-PA"/>
    </source>
</evidence>
<reference evidence="3" key="2">
    <citation type="journal article" date="2020" name="BMC">
        <title>Leishmania infection induces a limited differential gene expression in the sand fly midgut.</title>
        <authorList>
            <person name="Coutinho-Abreu I.V."/>
            <person name="Serafim T.D."/>
            <person name="Meneses C."/>
            <person name="Kamhawi S."/>
            <person name="Oliveira F."/>
            <person name="Valenzuela J.G."/>
        </authorList>
    </citation>
    <scope>NUCLEOTIDE SEQUENCE</scope>
    <source>
        <strain evidence="3">Jacobina</strain>
        <tissue evidence="3">Midgut</tissue>
    </source>
</reference>
<dbReference type="AlphaFoldDB" id="A0A1B0CCW6"/>
<proteinExistence type="predicted"/>
<dbReference type="InterPro" id="IPR011011">
    <property type="entry name" value="Znf_FYVE_PHD"/>
</dbReference>
<dbReference type="EMBL" id="AJWK01007160">
    <property type="status" value="NOT_ANNOTATED_CDS"/>
    <property type="molecule type" value="Genomic_DNA"/>
</dbReference>
<dbReference type="Gene3D" id="3.90.980.20">
    <property type="match status" value="1"/>
</dbReference>
<dbReference type="Proteomes" id="UP000092461">
    <property type="component" value="Unassembled WGS sequence"/>
</dbReference>
<keyword evidence="5" id="KW-1185">Reference proteome</keyword>
<dbReference type="CDD" id="cd04301">
    <property type="entry name" value="NAT_SF"/>
    <property type="match status" value="1"/>
</dbReference>
<evidence type="ECO:0000313" key="5">
    <source>
        <dbReference type="Proteomes" id="UP000092461"/>
    </source>
</evidence>
<name>A0A1B0CCW6_LUTLO</name>
<keyword evidence="3" id="KW-0808">Transferase</keyword>
<dbReference type="PANTHER" id="PTHR20916">
    <property type="entry name" value="CYSTEINE AND GLYCINE-RICH PROTEIN 2 BINDING PROTEIN"/>
    <property type="match status" value="1"/>
</dbReference>
<organism evidence="4 5">
    <name type="scientific">Lutzomyia longipalpis</name>
    <name type="common">Sand fly</name>
    <dbReference type="NCBI Taxonomy" id="7200"/>
    <lineage>
        <taxon>Eukaryota</taxon>
        <taxon>Metazoa</taxon>
        <taxon>Ecdysozoa</taxon>
        <taxon>Arthropoda</taxon>
        <taxon>Hexapoda</taxon>
        <taxon>Insecta</taxon>
        <taxon>Pterygota</taxon>
        <taxon>Neoptera</taxon>
        <taxon>Endopterygota</taxon>
        <taxon>Diptera</taxon>
        <taxon>Nematocera</taxon>
        <taxon>Psychodoidea</taxon>
        <taxon>Psychodidae</taxon>
        <taxon>Lutzomyia</taxon>
        <taxon>Lutzomyia</taxon>
    </lineage>
</organism>
<dbReference type="CDD" id="cd15489">
    <property type="entry name" value="PHD_SF"/>
    <property type="match status" value="1"/>
</dbReference>
<dbReference type="InterPro" id="IPR016181">
    <property type="entry name" value="Acyl_CoA_acyltransferase"/>
</dbReference>
<protein>
    <submittedName>
        <fullName evidence="3">Putative n-acetyltransferase</fullName>
    </submittedName>
</protein>
<evidence type="ECO:0000259" key="2">
    <source>
        <dbReference type="PROSITE" id="PS51186"/>
    </source>
</evidence>
<dbReference type="VEuPathDB" id="VectorBase:LLONM1_004120"/>
<dbReference type="SUPFAM" id="SSF57903">
    <property type="entry name" value="FYVE/PHD zinc finger"/>
    <property type="match status" value="1"/>
</dbReference>
<dbReference type="PANTHER" id="PTHR20916:SF26">
    <property type="entry name" value="CYSTEINE-RICH PROTEIN 2-BINDING PROTEIN"/>
    <property type="match status" value="1"/>
</dbReference>
<dbReference type="InterPro" id="IPR000182">
    <property type="entry name" value="GNAT_dom"/>
</dbReference>
<dbReference type="Pfam" id="PF13508">
    <property type="entry name" value="Acetyltransf_7"/>
    <property type="match status" value="1"/>
</dbReference>
<evidence type="ECO:0000256" key="1">
    <source>
        <dbReference type="SAM" id="MobiDB-lite"/>
    </source>
</evidence>